<dbReference type="InterPro" id="IPR006140">
    <property type="entry name" value="D-isomer_DH_NAD-bd"/>
</dbReference>
<name>A0A6J7KBK9_9ZZZZ</name>
<dbReference type="PANTHER" id="PTHR10996">
    <property type="entry name" value="2-HYDROXYACID DEHYDROGENASE-RELATED"/>
    <property type="match status" value="1"/>
</dbReference>
<dbReference type="Pfam" id="PF00389">
    <property type="entry name" value="2-Hacid_dh"/>
    <property type="match status" value="1"/>
</dbReference>
<protein>
    <submittedName>
        <fullName evidence="4">Unannotated protein</fullName>
    </submittedName>
</protein>
<evidence type="ECO:0000313" key="4">
    <source>
        <dbReference type="EMBL" id="CAB4952671.1"/>
    </source>
</evidence>
<dbReference type="GO" id="GO:0030267">
    <property type="term" value="F:glyoxylate reductase (NADPH) activity"/>
    <property type="evidence" value="ECO:0007669"/>
    <property type="project" value="TreeGrafter"/>
</dbReference>
<accession>A0A6J7KBK9</accession>
<reference evidence="4" key="1">
    <citation type="submission" date="2020-05" db="EMBL/GenBank/DDBJ databases">
        <authorList>
            <person name="Chiriac C."/>
            <person name="Salcher M."/>
            <person name="Ghai R."/>
            <person name="Kavagutti S V."/>
        </authorList>
    </citation>
    <scope>NUCLEOTIDE SEQUENCE</scope>
</reference>
<evidence type="ECO:0000259" key="3">
    <source>
        <dbReference type="Pfam" id="PF02826"/>
    </source>
</evidence>
<dbReference type="PROSITE" id="PS00671">
    <property type="entry name" value="D_2_HYDROXYACID_DH_3"/>
    <property type="match status" value="1"/>
</dbReference>
<dbReference type="PROSITE" id="PS00670">
    <property type="entry name" value="D_2_HYDROXYACID_DH_2"/>
    <property type="match status" value="1"/>
</dbReference>
<dbReference type="Pfam" id="PF02826">
    <property type="entry name" value="2-Hacid_dh_C"/>
    <property type="match status" value="1"/>
</dbReference>
<proteinExistence type="predicted"/>
<dbReference type="AlphaFoldDB" id="A0A6J7KBK9"/>
<dbReference type="GO" id="GO:0051287">
    <property type="term" value="F:NAD binding"/>
    <property type="evidence" value="ECO:0007669"/>
    <property type="project" value="InterPro"/>
</dbReference>
<dbReference type="Gene3D" id="3.40.50.720">
    <property type="entry name" value="NAD(P)-binding Rossmann-like Domain"/>
    <property type="match status" value="2"/>
</dbReference>
<evidence type="ECO:0000256" key="1">
    <source>
        <dbReference type="ARBA" id="ARBA00023002"/>
    </source>
</evidence>
<evidence type="ECO:0000259" key="2">
    <source>
        <dbReference type="Pfam" id="PF00389"/>
    </source>
</evidence>
<dbReference type="GO" id="GO:0005829">
    <property type="term" value="C:cytosol"/>
    <property type="evidence" value="ECO:0007669"/>
    <property type="project" value="TreeGrafter"/>
</dbReference>
<feature type="domain" description="D-isomer specific 2-hydroxyacid dehydrogenase NAD-binding" evidence="3">
    <location>
        <begin position="114"/>
        <end position="291"/>
    </location>
</feature>
<dbReference type="InterPro" id="IPR006139">
    <property type="entry name" value="D-isomer_2_OHA_DH_cat_dom"/>
</dbReference>
<dbReference type="InterPro" id="IPR050223">
    <property type="entry name" value="D-isomer_2-hydroxyacid_DH"/>
</dbReference>
<dbReference type="SUPFAM" id="SSF51735">
    <property type="entry name" value="NAD(P)-binding Rossmann-fold domains"/>
    <property type="match status" value="1"/>
</dbReference>
<dbReference type="EMBL" id="CAFBNE010000049">
    <property type="protein sequence ID" value="CAB4952671.1"/>
    <property type="molecule type" value="Genomic_DNA"/>
</dbReference>
<dbReference type="InterPro" id="IPR036291">
    <property type="entry name" value="NAD(P)-bd_dom_sf"/>
</dbReference>
<feature type="domain" description="D-isomer specific 2-hydroxyacid dehydrogenase catalytic" evidence="2">
    <location>
        <begin position="67"/>
        <end position="322"/>
    </location>
</feature>
<dbReference type="SUPFAM" id="SSF52283">
    <property type="entry name" value="Formate/glycerate dehydrogenase catalytic domain-like"/>
    <property type="match status" value="1"/>
</dbReference>
<keyword evidence="1" id="KW-0560">Oxidoreductase</keyword>
<sequence>MSDVLILHVADSALEPIYSEIIGALNERGIASDFFSADRPFEDQFAGKVVVIDIGGWGRAEHVAAGKAAGVQLWQVVGYGLDHLALDEVMASGIPLARIPGSSTAIALAEHAMYLLLAVVKQANLARPALMEQHFFDGDALELDGRTIAIVGLGASGRELARRASGFGMRVIGVDVVAVSPADQAAIGVERCESIDRLHEVLAEADVVSLHLPLNSATRHVLNAGAFQAMKAGAIVVNVARGQLIDEAALVDALKTGHLGGAGLDVFEVEPLPLNSPLLSMPNVVVTPHWAAATRATMERRAQITANNVRLALDGGPAEHLVRLADL</sequence>
<dbReference type="InterPro" id="IPR029753">
    <property type="entry name" value="D-isomer_DH_CS"/>
</dbReference>
<gene>
    <name evidence="4" type="ORF">UFOPK3772_01651</name>
</gene>
<dbReference type="GO" id="GO:0016618">
    <property type="term" value="F:hydroxypyruvate reductase [NAD(P)H] activity"/>
    <property type="evidence" value="ECO:0007669"/>
    <property type="project" value="TreeGrafter"/>
</dbReference>
<dbReference type="PANTHER" id="PTHR10996:SF283">
    <property type="entry name" value="GLYOXYLATE_HYDROXYPYRUVATE REDUCTASE B"/>
    <property type="match status" value="1"/>
</dbReference>
<organism evidence="4">
    <name type="scientific">freshwater metagenome</name>
    <dbReference type="NCBI Taxonomy" id="449393"/>
    <lineage>
        <taxon>unclassified sequences</taxon>
        <taxon>metagenomes</taxon>
        <taxon>ecological metagenomes</taxon>
    </lineage>
</organism>